<dbReference type="PANTHER" id="PTHR14740:SF3">
    <property type="entry name" value="CASPASE ACTIVITY AND APOPTOSIS INHIBITOR 1"/>
    <property type="match status" value="1"/>
</dbReference>
<accession>A0AAE0VHY1</accession>
<dbReference type="Proteomes" id="UP001195483">
    <property type="component" value="Unassembled WGS sequence"/>
</dbReference>
<feature type="compositionally biased region" description="Basic residues" evidence="1">
    <location>
        <begin position="35"/>
        <end position="61"/>
    </location>
</feature>
<protein>
    <recommendedName>
        <fullName evidence="4">Caspase activity and apoptosis inhibitor 1</fullName>
    </recommendedName>
</protein>
<dbReference type="Pfam" id="PF15335">
    <property type="entry name" value="CAAP1"/>
    <property type="match status" value="1"/>
</dbReference>
<keyword evidence="3" id="KW-1185">Reference proteome</keyword>
<evidence type="ECO:0000313" key="2">
    <source>
        <dbReference type="EMBL" id="KAK3577532.1"/>
    </source>
</evidence>
<comment type="caution">
    <text evidence="2">The sequence shown here is derived from an EMBL/GenBank/DDBJ whole genome shotgun (WGS) entry which is preliminary data.</text>
</comment>
<feature type="compositionally biased region" description="Polar residues" evidence="1">
    <location>
        <begin position="173"/>
        <end position="184"/>
    </location>
</feature>
<dbReference type="EMBL" id="JAEAOA010001578">
    <property type="protein sequence ID" value="KAK3577532.1"/>
    <property type="molecule type" value="Genomic_DNA"/>
</dbReference>
<dbReference type="PANTHER" id="PTHR14740">
    <property type="entry name" value="CASPASE ACTIVITY AND APOPTOSIS INHIBITOR 1"/>
    <property type="match status" value="1"/>
</dbReference>
<name>A0AAE0VHY1_9BIVA</name>
<gene>
    <name evidence="2" type="ORF">CHS0354_026494</name>
</gene>
<feature type="region of interest" description="Disordered" evidence="1">
    <location>
        <begin position="21"/>
        <end position="76"/>
    </location>
</feature>
<evidence type="ECO:0008006" key="4">
    <source>
        <dbReference type="Google" id="ProtNLM"/>
    </source>
</evidence>
<proteinExistence type="predicted"/>
<reference evidence="2" key="3">
    <citation type="submission" date="2023-05" db="EMBL/GenBank/DDBJ databases">
        <authorList>
            <person name="Smith C.H."/>
        </authorList>
    </citation>
    <scope>NUCLEOTIDE SEQUENCE</scope>
    <source>
        <strain evidence="2">CHS0354</strain>
        <tissue evidence="2">Mantle</tissue>
    </source>
</reference>
<sequence>MIIQVSVKTFKMSAAKMLADSTQADLSSAEEAGSVKRKKSSEKKKAKKRKATVKRASKKKGSGNEESDDSDLDLQKEIKPIGDYIKDRGKMLEQMLHSIRGTSLQRALPDILKDIPLDDLKKRCMEQLEVMSKKRIHRILAGDDPSEISSSGTEDETSDEEQNKITAQEPHVDSTSFQLSSNTEPKSEERAVSQGLLMTSCEGQHQDEEQAGNEIVSVAPSYANSENEGLDCVQEEEEGEIIEEKVDNVEDGDNYEHDSQDWEADKKAENEGEVSISDKLCEELKQTAKLAVQKSIAPVLTQNQMELLELEMRARAIRSMLGSKLDDS</sequence>
<evidence type="ECO:0000256" key="1">
    <source>
        <dbReference type="SAM" id="MobiDB-lite"/>
    </source>
</evidence>
<dbReference type="InterPro" id="IPR038991">
    <property type="entry name" value="CAAP1"/>
</dbReference>
<dbReference type="AlphaFoldDB" id="A0AAE0VHY1"/>
<organism evidence="2 3">
    <name type="scientific">Potamilus streckersoni</name>
    <dbReference type="NCBI Taxonomy" id="2493646"/>
    <lineage>
        <taxon>Eukaryota</taxon>
        <taxon>Metazoa</taxon>
        <taxon>Spiralia</taxon>
        <taxon>Lophotrochozoa</taxon>
        <taxon>Mollusca</taxon>
        <taxon>Bivalvia</taxon>
        <taxon>Autobranchia</taxon>
        <taxon>Heteroconchia</taxon>
        <taxon>Palaeoheterodonta</taxon>
        <taxon>Unionida</taxon>
        <taxon>Unionoidea</taxon>
        <taxon>Unionidae</taxon>
        <taxon>Ambleminae</taxon>
        <taxon>Lampsilini</taxon>
        <taxon>Potamilus</taxon>
    </lineage>
</organism>
<dbReference type="GO" id="GO:0042981">
    <property type="term" value="P:regulation of apoptotic process"/>
    <property type="evidence" value="ECO:0007669"/>
    <property type="project" value="InterPro"/>
</dbReference>
<reference evidence="2" key="2">
    <citation type="journal article" date="2021" name="Genome Biol. Evol.">
        <title>Developing a high-quality reference genome for a parasitic bivalve with doubly uniparental inheritance (Bivalvia: Unionida).</title>
        <authorList>
            <person name="Smith C.H."/>
        </authorList>
    </citation>
    <scope>NUCLEOTIDE SEQUENCE</scope>
    <source>
        <strain evidence="2">CHS0354</strain>
        <tissue evidence="2">Mantle</tissue>
    </source>
</reference>
<evidence type="ECO:0000313" key="3">
    <source>
        <dbReference type="Proteomes" id="UP001195483"/>
    </source>
</evidence>
<feature type="compositionally biased region" description="Basic and acidic residues" evidence="1">
    <location>
        <begin position="242"/>
        <end position="270"/>
    </location>
</feature>
<feature type="region of interest" description="Disordered" evidence="1">
    <location>
        <begin position="136"/>
        <end position="271"/>
    </location>
</feature>
<reference evidence="2" key="1">
    <citation type="journal article" date="2021" name="Genome Biol. Evol.">
        <title>A High-Quality Reference Genome for a Parasitic Bivalve with Doubly Uniparental Inheritance (Bivalvia: Unionida).</title>
        <authorList>
            <person name="Smith C.H."/>
        </authorList>
    </citation>
    <scope>NUCLEOTIDE SEQUENCE</scope>
    <source>
        <strain evidence="2">CHS0354</strain>
    </source>
</reference>